<dbReference type="EMBL" id="JAWRVE010000040">
    <property type="protein sequence ID" value="KAL1869633.1"/>
    <property type="molecule type" value="Genomic_DNA"/>
</dbReference>
<feature type="region of interest" description="Disordered" evidence="1">
    <location>
        <begin position="23"/>
        <end position="120"/>
    </location>
</feature>
<evidence type="ECO:0000313" key="3">
    <source>
        <dbReference type="Proteomes" id="UP001583177"/>
    </source>
</evidence>
<proteinExistence type="predicted"/>
<comment type="caution">
    <text evidence="2">The sequence shown here is derived from an EMBL/GenBank/DDBJ whole genome shotgun (WGS) entry which is preliminary data.</text>
</comment>
<gene>
    <name evidence="2" type="ORF">Daus18300_005488</name>
</gene>
<feature type="compositionally biased region" description="Low complexity" evidence="1">
    <location>
        <begin position="51"/>
        <end position="63"/>
    </location>
</feature>
<protein>
    <submittedName>
        <fullName evidence="2">Uncharacterized protein</fullName>
    </submittedName>
</protein>
<organism evidence="2 3">
    <name type="scientific">Diaporthe australafricana</name>
    <dbReference type="NCBI Taxonomy" id="127596"/>
    <lineage>
        <taxon>Eukaryota</taxon>
        <taxon>Fungi</taxon>
        <taxon>Dikarya</taxon>
        <taxon>Ascomycota</taxon>
        <taxon>Pezizomycotina</taxon>
        <taxon>Sordariomycetes</taxon>
        <taxon>Sordariomycetidae</taxon>
        <taxon>Diaporthales</taxon>
        <taxon>Diaporthaceae</taxon>
        <taxon>Diaporthe</taxon>
    </lineage>
</organism>
<evidence type="ECO:0000256" key="1">
    <source>
        <dbReference type="SAM" id="MobiDB-lite"/>
    </source>
</evidence>
<accession>A0ABR3X185</accession>
<keyword evidence="3" id="KW-1185">Reference proteome</keyword>
<dbReference type="Proteomes" id="UP001583177">
    <property type="component" value="Unassembled WGS sequence"/>
</dbReference>
<name>A0ABR3X185_9PEZI</name>
<sequence>MGWVREAIDDAASKSFEELFPTAYKSSTSGVDSHLPTDYGIPTEPQPKPPSSSATSTRAGASPPRNPTADDPNAAEHEGTRTPSIRDIEKEYSGVEDRSKKPGRRLSRLAGDLANWMHVT</sequence>
<feature type="compositionally biased region" description="Basic and acidic residues" evidence="1">
    <location>
        <begin position="74"/>
        <end position="100"/>
    </location>
</feature>
<reference evidence="2 3" key="1">
    <citation type="journal article" date="2024" name="IMA Fungus">
        <title>IMA Genome - F19 : A genome assembly and annotation guide to empower mycologists, including annotated draft genome sequences of Ceratocystis pirilliformis, Diaporthe australafricana, Fusarium ophioides, Paecilomyces lecythidis, and Sporothrix stenoceras.</title>
        <authorList>
            <person name="Aylward J."/>
            <person name="Wilson A.M."/>
            <person name="Visagie C.M."/>
            <person name="Spraker J."/>
            <person name="Barnes I."/>
            <person name="Buitendag C."/>
            <person name="Ceriani C."/>
            <person name="Del Mar Angel L."/>
            <person name="du Plessis D."/>
            <person name="Fuchs T."/>
            <person name="Gasser K."/>
            <person name="Kramer D."/>
            <person name="Li W."/>
            <person name="Munsamy K."/>
            <person name="Piso A."/>
            <person name="Price J.L."/>
            <person name="Sonnekus B."/>
            <person name="Thomas C."/>
            <person name="van der Nest A."/>
            <person name="van Dijk A."/>
            <person name="van Heerden A."/>
            <person name="van Vuuren N."/>
            <person name="Yilmaz N."/>
            <person name="Duong T.A."/>
            <person name="van der Merwe N.A."/>
            <person name="Wingfield M.J."/>
            <person name="Wingfield B.D."/>
        </authorList>
    </citation>
    <scope>NUCLEOTIDE SEQUENCE [LARGE SCALE GENOMIC DNA]</scope>
    <source>
        <strain evidence="2 3">CMW 18300</strain>
    </source>
</reference>
<evidence type="ECO:0000313" key="2">
    <source>
        <dbReference type="EMBL" id="KAL1869633.1"/>
    </source>
</evidence>